<gene>
    <name evidence="6" type="ORF">EV666_11742</name>
</gene>
<evidence type="ECO:0000259" key="5">
    <source>
        <dbReference type="PROSITE" id="PS50995"/>
    </source>
</evidence>
<keyword evidence="7" id="KW-1185">Reference proteome</keyword>
<evidence type="ECO:0000256" key="1">
    <source>
        <dbReference type="ARBA" id="ARBA00023015"/>
    </source>
</evidence>
<dbReference type="InterPro" id="IPR036388">
    <property type="entry name" value="WH-like_DNA-bd_sf"/>
</dbReference>
<comment type="caution">
    <text evidence="6">The sequence shown here is derived from an EMBL/GenBank/DDBJ whole genome shotgun (WGS) entry which is preliminary data.</text>
</comment>
<evidence type="ECO:0000256" key="2">
    <source>
        <dbReference type="ARBA" id="ARBA00023125"/>
    </source>
</evidence>
<dbReference type="Proteomes" id="UP000294881">
    <property type="component" value="Unassembled WGS sequence"/>
</dbReference>
<dbReference type="PANTHER" id="PTHR33164:SF64">
    <property type="entry name" value="TRANSCRIPTIONAL REGULATOR SLYA"/>
    <property type="match status" value="1"/>
</dbReference>
<evidence type="ECO:0000256" key="4">
    <source>
        <dbReference type="SAM" id="MobiDB-lite"/>
    </source>
</evidence>
<organism evidence="6 7">
    <name type="scientific">Camelimonas lactis</name>
    <dbReference type="NCBI Taxonomy" id="659006"/>
    <lineage>
        <taxon>Bacteria</taxon>
        <taxon>Pseudomonadati</taxon>
        <taxon>Pseudomonadota</taxon>
        <taxon>Alphaproteobacteria</taxon>
        <taxon>Hyphomicrobiales</taxon>
        <taxon>Chelatococcaceae</taxon>
        <taxon>Camelimonas</taxon>
    </lineage>
</organism>
<dbReference type="SMART" id="SM00347">
    <property type="entry name" value="HTH_MARR"/>
    <property type="match status" value="1"/>
</dbReference>
<name>A0A4R2GP47_9HYPH</name>
<protein>
    <submittedName>
        <fullName evidence="6">DNA-binding MarR family transcriptional regulator</fullName>
    </submittedName>
</protein>
<proteinExistence type="predicted"/>
<dbReference type="PANTHER" id="PTHR33164">
    <property type="entry name" value="TRANSCRIPTIONAL REGULATOR, MARR FAMILY"/>
    <property type="match status" value="1"/>
</dbReference>
<dbReference type="PROSITE" id="PS50995">
    <property type="entry name" value="HTH_MARR_2"/>
    <property type="match status" value="1"/>
</dbReference>
<accession>A0A4R2GP47</accession>
<dbReference type="AlphaFoldDB" id="A0A4R2GP47"/>
<dbReference type="GO" id="GO:0003677">
    <property type="term" value="F:DNA binding"/>
    <property type="evidence" value="ECO:0007669"/>
    <property type="project" value="UniProtKB-KW"/>
</dbReference>
<dbReference type="EMBL" id="SLWL01000017">
    <property type="protein sequence ID" value="TCO09518.1"/>
    <property type="molecule type" value="Genomic_DNA"/>
</dbReference>
<keyword evidence="2 6" id="KW-0238">DNA-binding</keyword>
<dbReference type="GO" id="GO:0003700">
    <property type="term" value="F:DNA-binding transcription factor activity"/>
    <property type="evidence" value="ECO:0007669"/>
    <property type="project" value="InterPro"/>
</dbReference>
<dbReference type="InterPro" id="IPR000835">
    <property type="entry name" value="HTH_MarR-typ"/>
</dbReference>
<feature type="compositionally biased region" description="Low complexity" evidence="4">
    <location>
        <begin position="33"/>
        <end position="45"/>
    </location>
</feature>
<dbReference type="InterPro" id="IPR039422">
    <property type="entry name" value="MarR/SlyA-like"/>
</dbReference>
<keyword evidence="3" id="KW-0804">Transcription</keyword>
<sequence length="211" mass="22136">MAVSRTAKTAAGGSAGAPAGGVARKKAGKRRAPASPDDAAAPAADGSHDEAPAAAQAMHKSVGWALTVLARLHRVELGERLSALGLFPGQEQLLQALHDHETMTMGALAELMRVRPPTASKAVARLTAQGLVRRAGGAAGDGRLVRVRLTAEGQRRAAALAALWADAEQRLLAGFDQRERKKLRKLLRRAADNFQEARENDAQAGAQPQGR</sequence>
<evidence type="ECO:0000313" key="6">
    <source>
        <dbReference type="EMBL" id="TCO09518.1"/>
    </source>
</evidence>
<dbReference type="SUPFAM" id="SSF46785">
    <property type="entry name" value="Winged helix' DNA-binding domain"/>
    <property type="match status" value="1"/>
</dbReference>
<evidence type="ECO:0000313" key="7">
    <source>
        <dbReference type="Proteomes" id="UP000294881"/>
    </source>
</evidence>
<keyword evidence="1" id="KW-0805">Transcription regulation</keyword>
<evidence type="ECO:0000256" key="3">
    <source>
        <dbReference type="ARBA" id="ARBA00023163"/>
    </source>
</evidence>
<dbReference type="GO" id="GO:0006950">
    <property type="term" value="P:response to stress"/>
    <property type="evidence" value="ECO:0007669"/>
    <property type="project" value="TreeGrafter"/>
</dbReference>
<feature type="domain" description="HTH marR-type" evidence="5">
    <location>
        <begin position="59"/>
        <end position="192"/>
    </location>
</feature>
<dbReference type="InterPro" id="IPR036390">
    <property type="entry name" value="WH_DNA-bd_sf"/>
</dbReference>
<dbReference type="Pfam" id="PF12802">
    <property type="entry name" value="MarR_2"/>
    <property type="match status" value="1"/>
</dbReference>
<reference evidence="6 7" key="1">
    <citation type="submission" date="2019-03" db="EMBL/GenBank/DDBJ databases">
        <title>Genomic Encyclopedia of Type Strains, Phase IV (KMG-IV): sequencing the most valuable type-strain genomes for metagenomic binning, comparative biology and taxonomic classification.</title>
        <authorList>
            <person name="Goeker M."/>
        </authorList>
    </citation>
    <scope>NUCLEOTIDE SEQUENCE [LARGE SCALE GENOMIC DNA]</scope>
    <source>
        <strain evidence="6 7">DSM 22958</strain>
    </source>
</reference>
<dbReference type="RefSeq" id="WP_245514475.1">
    <property type="nucleotide sequence ID" value="NZ_JBHUNN010000002.1"/>
</dbReference>
<feature type="compositionally biased region" description="Basic residues" evidence="4">
    <location>
        <begin position="23"/>
        <end position="32"/>
    </location>
</feature>
<feature type="region of interest" description="Disordered" evidence="4">
    <location>
        <begin position="1"/>
        <end position="55"/>
    </location>
</feature>
<dbReference type="Gene3D" id="1.10.10.10">
    <property type="entry name" value="Winged helix-like DNA-binding domain superfamily/Winged helix DNA-binding domain"/>
    <property type="match status" value="1"/>
</dbReference>